<dbReference type="EMBL" id="JAHQXE010000006">
    <property type="protein sequence ID" value="MBV0903649.1"/>
    <property type="molecule type" value="Genomic_DNA"/>
</dbReference>
<organism evidence="2 3">
    <name type="scientific">Haloarcula salina</name>
    <dbReference type="NCBI Taxonomy" id="1429914"/>
    <lineage>
        <taxon>Archaea</taxon>
        <taxon>Methanobacteriati</taxon>
        <taxon>Methanobacteriota</taxon>
        <taxon>Stenosarchaea group</taxon>
        <taxon>Halobacteria</taxon>
        <taxon>Halobacteriales</taxon>
        <taxon>Haloarculaceae</taxon>
        <taxon>Haloarcula</taxon>
    </lineage>
</organism>
<name>A0AA41G4U8_9EURY</name>
<comment type="caution">
    <text evidence="2">The sequence shown here is derived from an EMBL/GenBank/DDBJ whole genome shotgun (WGS) entry which is preliminary data.</text>
</comment>
<evidence type="ECO:0008006" key="4">
    <source>
        <dbReference type="Google" id="ProtNLM"/>
    </source>
</evidence>
<keyword evidence="3" id="KW-1185">Reference proteome</keyword>
<evidence type="ECO:0000313" key="3">
    <source>
        <dbReference type="Proteomes" id="UP001166304"/>
    </source>
</evidence>
<dbReference type="Proteomes" id="UP001166304">
    <property type="component" value="Unassembled WGS sequence"/>
</dbReference>
<dbReference type="PROSITE" id="PS51257">
    <property type="entry name" value="PROKAR_LIPOPROTEIN"/>
    <property type="match status" value="1"/>
</dbReference>
<evidence type="ECO:0000313" key="2">
    <source>
        <dbReference type="EMBL" id="MBV0903649.1"/>
    </source>
</evidence>
<feature type="compositionally biased region" description="Basic and acidic residues" evidence="1">
    <location>
        <begin position="43"/>
        <end position="52"/>
    </location>
</feature>
<protein>
    <recommendedName>
        <fullName evidence="4">Lipoprotein</fullName>
    </recommendedName>
</protein>
<feature type="region of interest" description="Disordered" evidence="1">
    <location>
        <begin position="29"/>
        <end position="66"/>
    </location>
</feature>
<gene>
    <name evidence="2" type="ORF">KTS37_17840</name>
</gene>
<dbReference type="AlphaFoldDB" id="A0AA41G4U8"/>
<proteinExistence type="predicted"/>
<reference evidence="2" key="1">
    <citation type="submission" date="2021-06" db="EMBL/GenBank/DDBJ databases">
        <title>New haloarchaea isolates fom saline soil.</title>
        <authorList>
            <person name="Duran-Viseras A."/>
            <person name="Sanchez-Porro C.S."/>
            <person name="Ventosa A."/>
        </authorList>
    </citation>
    <scope>NUCLEOTIDE SEQUENCE</scope>
    <source>
        <strain evidence="2">JCM 18369</strain>
    </source>
</reference>
<sequence>MMLDLKRSFVLFSILTLVLFSGCSSLGTSRSTVTPELTPEETATEKTTESAIRKSSTPKKKTPHEAIQTKTEVDKYADRRQKYRQFDKEFRIWMTLGITAKVINTEIYPENESYHIQYEMENPRNRSISREERRLIALSYMHIVNRWNSADFPDRDHTYIPDTVNVTVLTPEGKLYETSYLKYNWAYQHSIGKWSKRLYLAHYAGSIELGPEHPDYEGRE</sequence>
<evidence type="ECO:0000256" key="1">
    <source>
        <dbReference type="SAM" id="MobiDB-lite"/>
    </source>
</evidence>
<feature type="compositionally biased region" description="Low complexity" evidence="1">
    <location>
        <begin position="32"/>
        <end position="41"/>
    </location>
</feature>
<accession>A0AA41G4U8</accession>
<dbReference type="RefSeq" id="WP_162414691.1">
    <property type="nucleotide sequence ID" value="NZ_JAHQXE010000006.1"/>
</dbReference>